<evidence type="ECO:0000313" key="4">
    <source>
        <dbReference type="Proteomes" id="UP000076738"/>
    </source>
</evidence>
<dbReference type="InterPro" id="IPR000387">
    <property type="entry name" value="Tyr_Pase_dom"/>
</dbReference>
<evidence type="ECO:0000256" key="1">
    <source>
        <dbReference type="SAM" id="MobiDB-lite"/>
    </source>
</evidence>
<reference evidence="3 4" key="1">
    <citation type="journal article" date="2016" name="Mol. Biol. Evol.">
        <title>Comparative Genomics of Early-Diverging Mushroom-Forming Fungi Provides Insights into the Origins of Lignocellulose Decay Capabilities.</title>
        <authorList>
            <person name="Nagy L.G."/>
            <person name="Riley R."/>
            <person name="Tritt A."/>
            <person name="Adam C."/>
            <person name="Daum C."/>
            <person name="Floudas D."/>
            <person name="Sun H."/>
            <person name="Yadav J.S."/>
            <person name="Pangilinan J."/>
            <person name="Larsson K.H."/>
            <person name="Matsuura K."/>
            <person name="Barry K."/>
            <person name="Labutti K."/>
            <person name="Kuo R."/>
            <person name="Ohm R.A."/>
            <person name="Bhattacharya S.S."/>
            <person name="Shirouzu T."/>
            <person name="Yoshinaga Y."/>
            <person name="Martin F.M."/>
            <person name="Grigoriev I.V."/>
            <person name="Hibbett D.S."/>
        </authorList>
    </citation>
    <scope>NUCLEOTIDE SEQUENCE [LARGE SCALE GENOMIC DNA]</scope>
    <source>
        <strain evidence="3 4">TUFC12733</strain>
    </source>
</reference>
<dbReference type="AlphaFoldDB" id="A0A167H176"/>
<dbReference type="Gene3D" id="3.90.190.10">
    <property type="entry name" value="Protein tyrosine phosphatase superfamily"/>
    <property type="match status" value="1"/>
</dbReference>
<dbReference type="PANTHER" id="PTHR23339">
    <property type="entry name" value="TYROSINE SPECIFIC PROTEIN PHOSPHATASE AND DUAL SPECIFICITY PROTEIN PHOSPHATASE"/>
    <property type="match status" value="1"/>
</dbReference>
<dbReference type="EMBL" id="KV417328">
    <property type="protein sequence ID" value="KZO91123.1"/>
    <property type="molecule type" value="Genomic_DNA"/>
</dbReference>
<evidence type="ECO:0000313" key="3">
    <source>
        <dbReference type="EMBL" id="KZO91123.1"/>
    </source>
</evidence>
<accession>A0A167H176</accession>
<dbReference type="PROSITE" id="PS50056">
    <property type="entry name" value="TYR_PHOSPHATASE_2"/>
    <property type="match status" value="1"/>
</dbReference>
<proteinExistence type="predicted"/>
<dbReference type="SUPFAM" id="SSF52799">
    <property type="entry name" value="(Phosphotyrosine protein) phosphatases II"/>
    <property type="match status" value="1"/>
</dbReference>
<sequence length="554" mass="59997">MSLSAPPWLLVHHQHHHFSLSLFDPDPAQHAHQPRHRPLSAPSLLQLPLPSSFPDIARLATLASLASQHHSSEYNLARHAPYSPDPAPMYIPLSVRRPERILQLQERQAQAEATEWYFPAFPSSALPSVAAAAAVPESSKPQPSHRQSGPSVLVSGKPGWLDEPLGLRAPPPSPAAGADALSEGFAALSLDGQRLAVHSSRPRSVHTHVHVHAHGRRAGQPCSGGCCKPLPGLPPCVKTSESHPISTSMLIPKHIMPLVASHISALHTLNLHNNDFHAFPLRLSPHSHLLRLLQTTLHPPPGTRIPHTALGNLHLSSCPGKKVRLTGGSDGRGAISRDLDTDLARFKDAGIGCVIWYVSLSLHLCWRGAEGDSCLDDTELALLGVPFPAYQRTLSHLGISLIRIPIAEGLAPLSPSLLYSRLEPVIREYTLRGVEVLVHCRGGVGRAGVVAGGWALMLGLVPLPAHYGSAVHVHSGAPAQSPYPDFAARADEPTSLEARREEEAELTCVRELVHLLRLRRSSKAVETYEQVAFLLEFVRFLSAKRHTEGQPAFL</sequence>
<protein>
    <recommendedName>
        <fullName evidence="2">Tyrosine specific protein phosphatases domain-containing protein</fullName>
    </recommendedName>
</protein>
<dbReference type="InterPro" id="IPR050561">
    <property type="entry name" value="PTP"/>
</dbReference>
<dbReference type="InterPro" id="IPR029021">
    <property type="entry name" value="Prot-tyrosine_phosphatase-like"/>
</dbReference>
<feature type="region of interest" description="Disordered" evidence="1">
    <location>
        <begin position="134"/>
        <end position="157"/>
    </location>
</feature>
<dbReference type="Proteomes" id="UP000076738">
    <property type="component" value="Unassembled WGS sequence"/>
</dbReference>
<gene>
    <name evidence="3" type="ORF">CALVIDRAFT_366704</name>
</gene>
<dbReference type="OrthoDB" id="266663at2759"/>
<dbReference type="STRING" id="1330018.A0A167H176"/>
<name>A0A167H176_CALVF</name>
<evidence type="ECO:0000259" key="2">
    <source>
        <dbReference type="PROSITE" id="PS50056"/>
    </source>
</evidence>
<organism evidence="3 4">
    <name type="scientific">Calocera viscosa (strain TUFC12733)</name>
    <dbReference type="NCBI Taxonomy" id="1330018"/>
    <lineage>
        <taxon>Eukaryota</taxon>
        <taxon>Fungi</taxon>
        <taxon>Dikarya</taxon>
        <taxon>Basidiomycota</taxon>
        <taxon>Agaricomycotina</taxon>
        <taxon>Dacrymycetes</taxon>
        <taxon>Dacrymycetales</taxon>
        <taxon>Dacrymycetaceae</taxon>
        <taxon>Calocera</taxon>
    </lineage>
</organism>
<keyword evidence="4" id="KW-1185">Reference proteome</keyword>
<feature type="domain" description="Tyrosine specific protein phosphatases" evidence="2">
    <location>
        <begin position="416"/>
        <end position="450"/>
    </location>
</feature>